<dbReference type="Proteomes" id="UP000239352">
    <property type="component" value="Unassembled WGS sequence"/>
</dbReference>
<dbReference type="GO" id="GO:0032259">
    <property type="term" value="P:methylation"/>
    <property type="evidence" value="ECO:0007669"/>
    <property type="project" value="UniProtKB-KW"/>
</dbReference>
<protein>
    <submittedName>
        <fullName evidence="2">SAM-dependent methyltransferase</fullName>
    </submittedName>
</protein>
<organism evidence="2 3">
    <name type="scientific">Actinopolyspora mortivallis</name>
    <dbReference type="NCBI Taxonomy" id="33906"/>
    <lineage>
        <taxon>Bacteria</taxon>
        <taxon>Bacillati</taxon>
        <taxon>Actinomycetota</taxon>
        <taxon>Actinomycetes</taxon>
        <taxon>Actinopolysporales</taxon>
        <taxon>Actinopolysporaceae</taxon>
        <taxon>Actinopolyspora</taxon>
    </lineage>
</organism>
<gene>
    <name evidence="2" type="ORF">CEP50_11940</name>
</gene>
<name>A0A2T0GVI8_ACTMO</name>
<evidence type="ECO:0000313" key="3">
    <source>
        <dbReference type="Proteomes" id="UP000239352"/>
    </source>
</evidence>
<evidence type="ECO:0000259" key="1">
    <source>
        <dbReference type="Pfam" id="PF13649"/>
    </source>
</evidence>
<accession>A0A2T0GVI8</accession>
<dbReference type="AlphaFoldDB" id="A0A2T0GVI8"/>
<dbReference type="CDD" id="cd02440">
    <property type="entry name" value="AdoMet_MTases"/>
    <property type="match status" value="1"/>
</dbReference>
<dbReference type="InParanoid" id="A0A2T0GVI8"/>
<dbReference type="RefSeq" id="WP_106114030.1">
    <property type="nucleotide sequence ID" value="NZ_PVSR01000019.1"/>
</dbReference>
<dbReference type="STRING" id="1050202.GCA_000384035_00256"/>
<keyword evidence="2" id="KW-0489">Methyltransferase</keyword>
<feature type="domain" description="Methyltransferase" evidence="1">
    <location>
        <begin position="63"/>
        <end position="161"/>
    </location>
</feature>
<keyword evidence="2" id="KW-0808">Transferase</keyword>
<dbReference type="Gene3D" id="3.40.50.150">
    <property type="entry name" value="Vaccinia Virus protein VP39"/>
    <property type="match status" value="1"/>
</dbReference>
<dbReference type="EMBL" id="PVSR01000019">
    <property type="protein sequence ID" value="PRW63135.1"/>
    <property type="molecule type" value="Genomic_DNA"/>
</dbReference>
<evidence type="ECO:0000313" key="2">
    <source>
        <dbReference type="EMBL" id="PRW63135.1"/>
    </source>
</evidence>
<dbReference type="InterPro" id="IPR029063">
    <property type="entry name" value="SAM-dependent_MTases_sf"/>
</dbReference>
<comment type="caution">
    <text evidence="2">The sequence shown here is derived from an EMBL/GenBank/DDBJ whole genome shotgun (WGS) entry which is preliminary data.</text>
</comment>
<dbReference type="InterPro" id="IPR041698">
    <property type="entry name" value="Methyltransf_25"/>
</dbReference>
<dbReference type="GO" id="GO:0008168">
    <property type="term" value="F:methyltransferase activity"/>
    <property type="evidence" value="ECO:0007669"/>
    <property type="project" value="UniProtKB-KW"/>
</dbReference>
<dbReference type="Pfam" id="PF13649">
    <property type="entry name" value="Methyltransf_25"/>
    <property type="match status" value="1"/>
</dbReference>
<sequence length="216" mass="23767">MTAQHHGKHVPRRMTDSPALAEYRRFFATALRNPTTVGAATPTSKAVARTVARFLPTTGSPTVVELGPGTGSLSDEIHTRLPATGRHVGIELNEDLVRHLRARLPGMESVHADARELRHTLTRLGVDSADAIVSSIPWSLLAADVQRDILDQCRRVLTPEGRFTALTCLPMQHSPAGKRFRTELHSTFAEVGTRIVWRNLPPLLHYACTGPLPERD</sequence>
<proteinExistence type="predicted"/>
<dbReference type="SUPFAM" id="SSF53335">
    <property type="entry name" value="S-adenosyl-L-methionine-dependent methyltransferases"/>
    <property type="match status" value="1"/>
</dbReference>
<keyword evidence="3" id="KW-1185">Reference proteome</keyword>
<reference evidence="2 3" key="1">
    <citation type="submission" date="2018-03" db="EMBL/GenBank/DDBJ databases">
        <title>Actinopolyspora mortivallis from Sahara, screening for active biomolecules.</title>
        <authorList>
            <person name="Selama O."/>
            <person name="Wellington E.M.H."/>
            <person name="Hacene H."/>
        </authorList>
    </citation>
    <scope>NUCLEOTIDE SEQUENCE [LARGE SCALE GENOMIC DNA]</scope>
    <source>
        <strain evidence="2 3">M5A</strain>
    </source>
</reference>